<protein>
    <recommendedName>
        <fullName evidence="8">EF-hand domain-containing protein</fullName>
    </recommendedName>
</protein>
<dbReference type="Gene3D" id="1.20.120.350">
    <property type="entry name" value="Voltage-gated potassium channels. Chain C"/>
    <property type="match status" value="1"/>
</dbReference>
<gene>
    <name evidence="9" type="ORF">EVOR1521_LOCUS21051</name>
</gene>
<name>A0AA36J0D1_9DINO</name>
<feature type="domain" description="EF-hand" evidence="8">
    <location>
        <begin position="443"/>
        <end position="478"/>
    </location>
</feature>
<dbReference type="InterPro" id="IPR005821">
    <property type="entry name" value="Ion_trans_dom"/>
</dbReference>
<dbReference type="InterPro" id="IPR002048">
    <property type="entry name" value="EF_hand_dom"/>
</dbReference>
<evidence type="ECO:0000256" key="5">
    <source>
        <dbReference type="ARBA" id="ARBA00023136"/>
    </source>
</evidence>
<dbReference type="InterPro" id="IPR018247">
    <property type="entry name" value="EF_Hand_1_Ca_BS"/>
</dbReference>
<feature type="transmembrane region" description="Helical" evidence="7">
    <location>
        <begin position="201"/>
        <end position="217"/>
    </location>
</feature>
<dbReference type="AlphaFoldDB" id="A0AA36J0D1"/>
<dbReference type="SUPFAM" id="SSF47473">
    <property type="entry name" value="EF-hand"/>
    <property type="match status" value="1"/>
</dbReference>
<proteinExistence type="predicted"/>
<organism evidence="9 10">
    <name type="scientific">Effrenium voratum</name>
    <dbReference type="NCBI Taxonomy" id="2562239"/>
    <lineage>
        <taxon>Eukaryota</taxon>
        <taxon>Sar</taxon>
        <taxon>Alveolata</taxon>
        <taxon>Dinophyceae</taxon>
        <taxon>Suessiales</taxon>
        <taxon>Symbiodiniaceae</taxon>
        <taxon>Effrenium</taxon>
    </lineage>
</organism>
<dbReference type="EMBL" id="CAUJNA010003248">
    <property type="protein sequence ID" value="CAJ1396926.1"/>
    <property type="molecule type" value="Genomic_DNA"/>
</dbReference>
<accession>A0AA36J0D1</accession>
<sequence length="706" mass="78419">MTVEGHHATPFHETGDEGESEANKLSRALSDYSEASDAISEIRSEGQENKSTKKSKRKPRPLEGKEEVANSMRLLSTPSGNEADDLTPGSRRRASISPAAGNYIKASTMPAQEEDQEHHSRIWKFLTCLTSEHVLSNITGVVVMIDAFLTCYDIDQRAAGETPSTIVGLLSDACLMVYTLELILLCIANGVRVLCERSKDVLFMVDLVVLVCGYVELLLEAFGLADFFVQIGMLRMLRVARIMRLTRLLRKSSSLKELRRLLTMMATCMKALAWSFLMCFGVMTFWAMLMVEVIHPTLVQNLANDEFGDCEQCIRATSSVMSANLLLFKTVIAGDSWGLIAVPVIEAHPFTAFLFVGSQLTLVFGVLNLIVAVVVDTFAEARAHDVLNLAEELEQDMKLDKISLRKIFDRIDEDGSGTVTIDELIDGARKDPEFQSRLQVMDIDEVDLQQLFEMIDTEGSGQVHAKDFIGPLSRWVRDSKMTAPRFVKYNVMRLMHLHTEHSRSVDQRFEMLAQRFDEMLLAMRHGMGGDRTISESISAGSLSMQMMQFRNSAPVTDRFQTNEVEAVEQPKASLSTSVSLLPGSARPVEQELLESMEAFRADLLESVNALYSSILQRRSLDELPESRLPRRLSLPLASSTKERQLPPTSARCASGPAPRACSKTFGACSELNSYDTDEAPVLHPQRSSLVGPVPESFSQRPGSRAS</sequence>
<dbReference type="PANTHER" id="PTHR10037">
    <property type="entry name" value="VOLTAGE-GATED CATION CHANNEL CALCIUM AND SODIUM"/>
    <property type="match status" value="1"/>
</dbReference>
<keyword evidence="5 7" id="KW-0472">Membrane</keyword>
<feature type="region of interest" description="Disordered" evidence="6">
    <location>
        <begin position="1"/>
        <end position="111"/>
    </location>
</feature>
<keyword evidence="10" id="KW-1185">Reference proteome</keyword>
<comment type="subcellular location">
    <subcellularLocation>
        <location evidence="1">Membrane</location>
        <topology evidence="1">Multi-pass membrane protein</topology>
    </subcellularLocation>
</comment>
<dbReference type="SUPFAM" id="SSF81324">
    <property type="entry name" value="Voltage-gated potassium channels"/>
    <property type="match status" value="1"/>
</dbReference>
<comment type="caution">
    <text evidence="9">The sequence shown here is derived from an EMBL/GenBank/DDBJ whole genome shotgun (WGS) entry which is preliminary data.</text>
</comment>
<feature type="compositionally biased region" description="Polar residues" evidence="6">
    <location>
        <begin position="696"/>
        <end position="706"/>
    </location>
</feature>
<feature type="region of interest" description="Disordered" evidence="6">
    <location>
        <begin position="679"/>
        <end position="706"/>
    </location>
</feature>
<evidence type="ECO:0000256" key="7">
    <source>
        <dbReference type="SAM" id="Phobius"/>
    </source>
</evidence>
<dbReference type="GO" id="GO:0005509">
    <property type="term" value="F:calcium ion binding"/>
    <property type="evidence" value="ECO:0007669"/>
    <property type="project" value="InterPro"/>
</dbReference>
<dbReference type="PROSITE" id="PS50222">
    <property type="entry name" value="EF_HAND_2"/>
    <property type="match status" value="2"/>
</dbReference>
<keyword evidence="4 7" id="KW-1133">Transmembrane helix</keyword>
<feature type="domain" description="EF-hand" evidence="8">
    <location>
        <begin position="399"/>
        <end position="434"/>
    </location>
</feature>
<dbReference type="SMART" id="SM00054">
    <property type="entry name" value="EFh"/>
    <property type="match status" value="2"/>
</dbReference>
<feature type="transmembrane region" description="Helical" evidence="7">
    <location>
        <begin position="352"/>
        <end position="375"/>
    </location>
</feature>
<evidence type="ECO:0000256" key="3">
    <source>
        <dbReference type="ARBA" id="ARBA00022837"/>
    </source>
</evidence>
<dbReference type="PROSITE" id="PS00018">
    <property type="entry name" value="EF_HAND_1"/>
    <property type="match status" value="1"/>
</dbReference>
<dbReference type="GO" id="GO:0005248">
    <property type="term" value="F:voltage-gated sodium channel activity"/>
    <property type="evidence" value="ECO:0007669"/>
    <property type="project" value="TreeGrafter"/>
</dbReference>
<dbReference type="Proteomes" id="UP001178507">
    <property type="component" value="Unassembled WGS sequence"/>
</dbReference>
<feature type="transmembrane region" description="Helical" evidence="7">
    <location>
        <begin position="261"/>
        <end position="289"/>
    </location>
</feature>
<dbReference type="Gene3D" id="1.10.287.70">
    <property type="match status" value="1"/>
</dbReference>
<evidence type="ECO:0000256" key="4">
    <source>
        <dbReference type="ARBA" id="ARBA00022989"/>
    </source>
</evidence>
<evidence type="ECO:0000259" key="8">
    <source>
        <dbReference type="PROSITE" id="PS50222"/>
    </source>
</evidence>
<dbReference type="PANTHER" id="PTHR10037:SF62">
    <property type="entry name" value="SODIUM CHANNEL PROTEIN 60E"/>
    <property type="match status" value="1"/>
</dbReference>
<evidence type="ECO:0000256" key="6">
    <source>
        <dbReference type="SAM" id="MobiDB-lite"/>
    </source>
</evidence>
<dbReference type="CDD" id="cd00051">
    <property type="entry name" value="EFh"/>
    <property type="match status" value="1"/>
</dbReference>
<dbReference type="Gene3D" id="1.10.238.10">
    <property type="entry name" value="EF-hand"/>
    <property type="match status" value="1"/>
</dbReference>
<dbReference type="InterPro" id="IPR027359">
    <property type="entry name" value="Volt_channel_dom_sf"/>
</dbReference>
<dbReference type="Pfam" id="PF00520">
    <property type="entry name" value="Ion_trans"/>
    <property type="match status" value="1"/>
</dbReference>
<evidence type="ECO:0000313" key="10">
    <source>
        <dbReference type="Proteomes" id="UP001178507"/>
    </source>
</evidence>
<evidence type="ECO:0000256" key="2">
    <source>
        <dbReference type="ARBA" id="ARBA00022692"/>
    </source>
</evidence>
<dbReference type="GO" id="GO:0001518">
    <property type="term" value="C:voltage-gated sodium channel complex"/>
    <property type="evidence" value="ECO:0007669"/>
    <property type="project" value="TreeGrafter"/>
</dbReference>
<evidence type="ECO:0000313" key="9">
    <source>
        <dbReference type="EMBL" id="CAJ1396926.1"/>
    </source>
</evidence>
<feature type="transmembrane region" description="Helical" evidence="7">
    <location>
        <begin position="326"/>
        <end position="345"/>
    </location>
</feature>
<dbReference type="InterPro" id="IPR043203">
    <property type="entry name" value="VGCC_Ca_Na"/>
</dbReference>
<keyword evidence="2 7" id="KW-0812">Transmembrane</keyword>
<keyword evidence="3" id="KW-0106">Calcium</keyword>
<evidence type="ECO:0000256" key="1">
    <source>
        <dbReference type="ARBA" id="ARBA00004141"/>
    </source>
</evidence>
<feature type="compositionally biased region" description="Basic and acidic residues" evidence="6">
    <location>
        <begin position="40"/>
        <end position="51"/>
    </location>
</feature>
<feature type="region of interest" description="Disordered" evidence="6">
    <location>
        <begin position="632"/>
        <end position="659"/>
    </location>
</feature>
<reference evidence="9" key="1">
    <citation type="submission" date="2023-08" db="EMBL/GenBank/DDBJ databases">
        <authorList>
            <person name="Chen Y."/>
            <person name="Shah S."/>
            <person name="Dougan E. K."/>
            <person name="Thang M."/>
            <person name="Chan C."/>
        </authorList>
    </citation>
    <scope>NUCLEOTIDE SEQUENCE</scope>
</reference>
<feature type="transmembrane region" description="Helical" evidence="7">
    <location>
        <begin position="175"/>
        <end position="194"/>
    </location>
</feature>
<dbReference type="InterPro" id="IPR011992">
    <property type="entry name" value="EF-hand-dom_pair"/>
</dbReference>